<accession>A0AAW4L980</accession>
<organism evidence="8 9">
    <name type="scientific">Geoanaerobacter pelophilus</name>
    <dbReference type="NCBI Taxonomy" id="60036"/>
    <lineage>
        <taxon>Bacteria</taxon>
        <taxon>Pseudomonadati</taxon>
        <taxon>Thermodesulfobacteriota</taxon>
        <taxon>Desulfuromonadia</taxon>
        <taxon>Geobacterales</taxon>
        <taxon>Geobacteraceae</taxon>
        <taxon>Geoanaerobacter</taxon>
    </lineage>
</organism>
<evidence type="ECO:0000256" key="5">
    <source>
        <dbReference type="ARBA" id="ARBA00023002"/>
    </source>
</evidence>
<proteinExistence type="inferred from homology"/>
<keyword evidence="3" id="KW-0285">Flavoprotein</keyword>
<evidence type="ECO:0000256" key="1">
    <source>
        <dbReference type="ARBA" id="ARBA00001974"/>
    </source>
</evidence>
<evidence type="ECO:0000313" key="9">
    <source>
        <dbReference type="Proteomes" id="UP000811899"/>
    </source>
</evidence>
<dbReference type="PRINTS" id="PR00420">
    <property type="entry name" value="RNGMNOXGNASE"/>
</dbReference>
<protein>
    <submittedName>
        <fullName evidence="8">FAD-dependent oxidoreductase</fullName>
    </submittedName>
</protein>
<comment type="caution">
    <text evidence="8">The sequence shown here is derived from an EMBL/GenBank/DDBJ whole genome shotgun (WGS) entry which is preliminary data.</text>
</comment>
<keyword evidence="5" id="KW-0560">Oxidoreductase</keyword>
<dbReference type="InterPro" id="IPR049398">
    <property type="entry name" value="ETF-QO/FixC_UQ-bd"/>
</dbReference>
<feature type="domain" description="FixC-like C-terminal" evidence="7">
    <location>
        <begin position="369"/>
        <end position="431"/>
    </location>
</feature>
<dbReference type="AlphaFoldDB" id="A0AAW4L980"/>
<evidence type="ECO:0000259" key="6">
    <source>
        <dbReference type="Pfam" id="PF21162"/>
    </source>
</evidence>
<name>A0AAW4L980_9BACT</name>
<evidence type="ECO:0000256" key="4">
    <source>
        <dbReference type="ARBA" id="ARBA00022827"/>
    </source>
</evidence>
<dbReference type="InterPro" id="IPR039651">
    <property type="entry name" value="FixC-like"/>
</dbReference>
<evidence type="ECO:0000259" key="7">
    <source>
        <dbReference type="Pfam" id="PF26311"/>
    </source>
</evidence>
<dbReference type="SUPFAM" id="SSF51905">
    <property type="entry name" value="FAD/NAD(P)-binding domain"/>
    <property type="match status" value="1"/>
</dbReference>
<feature type="domain" description="ETF-QO/FixC ubiquinone-binding" evidence="6">
    <location>
        <begin position="186"/>
        <end position="283"/>
    </location>
</feature>
<evidence type="ECO:0000256" key="3">
    <source>
        <dbReference type="ARBA" id="ARBA00022630"/>
    </source>
</evidence>
<comment type="cofactor">
    <cofactor evidence="1">
        <name>FAD</name>
        <dbReference type="ChEBI" id="CHEBI:57692"/>
    </cofactor>
</comment>
<keyword evidence="4" id="KW-0274">FAD</keyword>
<evidence type="ECO:0000256" key="2">
    <source>
        <dbReference type="ARBA" id="ARBA00006796"/>
    </source>
</evidence>
<comment type="similarity">
    <text evidence="2">Belongs to the ETF-QO/FixC family.</text>
</comment>
<gene>
    <name evidence="8" type="ORF">KI809_12530</name>
</gene>
<dbReference type="SUPFAM" id="SSF54373">
    <property type="entry name" value="FAD-linked reductases, C-terminal domain"/>
    <property type="match status" value="1"/>
</dbReference>
<dbReference type="PANTHER" id="PTHR43624:SF2">
    <property type="entry name" value="ELECTRON TRANSFER FLAVOPROTEIN-QUINONE OXIDOREDUCTASE YDIS-RELATED"/>
    <property type="match status" value="1"/>
</dbReference>
<evidence type="ECO:0000313" key="8">
    <source>
        <dbReference type="EMBL" id="MBT0665125.1"/>
    </source>
</evidence>
<dbReference type="RefSeq" id="WP_214171907.1">
    <property type="nucleotide sequence ID" value="NZ_JAHCVJ010000005.1"/>
</dbReference>
<dbReference type="InterPro" id="IPR059103">
    <property type="entry name" value="FixC-like_C"/>
</dbReference>
<dbReference type="EMBL" id="JAHCVJ010000005">
    <property type="protein sequence ID" value="MBT0665125.1"/>
    <property type="molecule type" value="Genomic_DNA"/>
</dbReference>
<dbReference type="InterPro" id="IPR036188">
    <property type="entry name" value="FAD/NAD-bd_sf"/>
</dbReference>
<sequence>MSKEFQAIVVGAGPAGSSAALTMARAGLDVALVERGNFPGEKNMFGGLLHRMTSIEEVFPDFWERAPLERHIAKKGTTFMTDAASFHVQHETASFDRTPYNGYTVFRPKFDRWLAEEAVKAGVTLINRSTVEDVVLKNNRVQGVTIVGRQGKLSAPVVVAADGVLSFTALKAGLRRPGFNPDQMAVGIKALFDLPKEVIDDRFGLVRDQGFANEYVGCTGGVRGGGFLYTNYDTISVGLVVHLSSLRASGKTPYDLLNAFLEQPQFTKLLKGGRLMEYSAHVIPEGGYAMIPELYGDGILVAGDAAALCNATGVNLEGINLASHSGILAAKTVVEAHAENDFSRKALKRYKDRLDLSWVMKDLKGFRNAPKMLHIDRIYNEYPELVCSMMEHVYRIDGTPKVSIPKLIMREVKEKVGIKNAFSDLLTAWRAL</sequence>
<dbReference type="Pfam" id="PF26311">
    <property type="entry name" value="ETF-QO_FixC_C"/>
    <property type="match status" value="1"/>
</dbReference>
<reference evidence="8 9" key="1">
    <citation type="submission" date="2021-05" db="EMBL/GenBank/DDBJ databases">
        <title>The draft genome of Geobacter pelophilus DSM 12255.</title>
        <authorList>
            <person name="Xu Z."/>
            <person name="Masuda Y."/>
            <person name="Itoh H."/>
            <person name="Senoo K."/>
        </authorList>
    </citation>
    <scope>NUCLEOTIDE SEQUENCE [LARGE SCALE GENOMIC DNA]</scope>
    <source>
        <strain evidence="8 9">DSM 12255</strain>
    </source>
</reference>
<keyword evidence="9" id="KW-1185">Reference proteome</keyword>
<dbReference type="Proteomes" id="UP000811899">
    <property type="component" value="Unassembled WGS sequence"/>
</dbReference>
<dbReference type="PANTHER" id="PTHR43624">
    <property type="entry name" value="ELECTRON TRANSFER FLAVOPROTEIN-QUINONE OXIDOREDUCTASE YDIS-RELATED"/>
    <property type="match status" value="1"/>
</dbReference>
<dbReference type="GO" id="GO:0016491">
    <property type="term" value="F:oxidoreductase activity"/>
    <property type="evidence" value="ECO:0007669"/>
    <property type="project" value="UniProtKB-KW"/>
</dbReference>
<dbReference type="Pfam" id="PF12831">
    <property type="entry name" value="FAD_oxidored"/>
    <property type="match status" value="1"/>
</dbReference>
<dbReference type="Gene3D" id="3.50.50.60">
    <property type="entry name" value="FAD/NAD(P)-binding domain"/>
    <property type="match status" value="1"/>
</dbReference>
<dbReference type="Pfam" id="PF21162">
    <property type="entry name" value="ETFQO_UQ-bd"/>
    <property type="match status" value="1"/>
</dbReference>